<evidence type="ECO:0000256" key="1">
    <source>
        <dbReference type="ARBA" id="ARBA00004141"/>
    </source>
</evidence>
<evidence type="ECO:0000256" key="7">
    <source>
        <dbReference type="SAM" id="Phobius"/>
    </source>
</evidence>
<dbReference type="PANTHER" id="PTHR31247:SF5">
    <property type="entry name" value="DUF4203 DOMAIN-CONTAINING PROTEIN"/>
    <property type="match status" value="1"/>
</dbReference>
<evidence type="ECO:0000256" key="2">
    <source>
        <dbReference type="ARBA" id="ARBA00006244"/>
    </source>
</evidence>
<gene>
    <name evidence="9" type="ORF">PPERSA_01048</name>
</gene>
<evidence type="ECO:0000256" key="3">
    <source>
        <dbReference type="ARBA" id="ARBA00022692"/>
    </source>
</evidence>
<reference evidence="9 10" key="1">
    <citation type="journal article" date="2015" name="Sci. Rep.">
        <title>Genome of the facultative scuticociliatosis pathogen Pseudocohnilembus persalinus provides insight into its virulence through horizontal gene transfer.</title>
        <authorList>
            <person name="Xiong J."/>
            <person name="Wang G."/>
            <person name="Cheng J."/>
            <person name="Tian M."/>
            <person name="Pan X."/>
            <person name="Warren A."/>
            <person name="Jiang C."/>
            <person name="Yuan D."/>
            <person name="Miao W."/>
        </authorList>
    </citation>
    <scope>NUCLEOTIDE SEQUENCE [LARGE SCALE GENOMIC DNA]</scope>
    <source>
        <strain evidence="9">36N120E</strain>
    </source>
</reference>
<dbReference type="Proteomes" id="UP000054937">
    <property type="component" value="Unassembled WGS sequence"/>
</dbReference>
<organism evidence="9 10">
    <name type="scientific">Pseudocohnilembus persalinus</name>
    <name type="common">Ciliate</name>
    <dbReference type="NCBI Taxonomy" id="266149"/>
    <lineage>
        <taxon>Eukaryota</taxon>
        <taxon>Sar</taxon>
        <taxon>Alveolata</taxon>
        <taxon>Ciliophora</taxon>
        <taxon>Intramacronucleata</taxon>
        <taxon>Oligohymenophorea</taxon>
        <taxon>Scuticociliatia</taxon>
        <taxon>Philasterida</taxon>
        <taxon>Pseudocohnilembidae</taxon>
        <taxon>Pseudocohnilembus</taxon>
    </lineage>
</organism>
<evidence type="ECO:0000259" key="8">
    <source>
        <dbReference type="Pfam" id="PF13886"/>
    </source>
</evidence>
<comment type="similarity">
    <text evidence="2">Belongs to the TMEM198 family.</text>
</comment>
<dbReference type="Pfam" id="PF13886">
    <property type="entry name" value="TM7S3_TM198"/>
    <property type="match status" value="1"/>
</dbReference>
<comment type="caution">
    <text evidence="9">The sequence shown here is derived from an EMBL/GenBank/DDBJ whole genome shotgun (WGS) entry which is preliminary data.</text>
</comment>
<dbReference type="OrthoDB" id="102260at2759"/>
<feature type="transmembrane region" description="Helical" evidence="7">
    <location>
        <begin position="173"/>
        <end position="194"/>
    </location>
</feature>
<keyword evidence="5 7" id="KW-0472">Membrane</keyword>
<sequence>MQYQFREIQKGFIKDLENNVENVQTFTDKSVLYWNTCDKYVYSYDDEPSYFVYVQADGEVIYLTGNSITEAKLISSDDPNDGIELKYSESKQGIFLTVYMECDSSENHDIENPPVDEGNNKYSLTIKSDAGCPVVSLSEIWSFLVKYKYIFIPMLIAAGILNCFLGYKYFKATIFSVGFLFAFIMVLVITSFITEQINHEYINWIVMAIALVAGLSLGILLAKVEKLGFFILGSVGGFMIGTLLYESILNDTFNDEFWVYLYLAGFLIVGGFFGLCVRGIVTICVTSFIGSYLLVRSLSFFIKDGMYFPNEFTLMKMIKTHDYEFPKQFYYFLFGILGLTVLGIIVQCIIKNKGENKQEVIVKNNIVLVDDANRQLLKYS</sequence>
<evidence type="ECO:0000313" key="9">
    <source>
        <dbReference type="EMBL" id="KRX05970.1"/>
    </source>
</evidence>
<feature type="transmembrane region" description="Helical" evidence="7">
    <location>
        <begin position="257"/>
        <end position="290"/>
    </location>
</feature>
<dbReference type="AlphaFoldDB" id="A0A0V0QUL9"/>
<evidence type="ECO:0000256" key="6">
    <source>
        <dbReference type="ARBA" id="ARBA00049737"/>
    </source>
</evidence>
<dbReference type="OMA" id="YTIEMEA"/>
<dbReference type="InterPro" id="IPR025256">
    <property type="entry name" value="TM7S3/TM198-like_dom"/>
</dbReference>
<comment type="subcellular location">
    <subcellularLocation>
        <location evidence="1">Membrane</location>
        <topology evidence="1">Multi-pass membrane protein</topology>
    </subcellularLocation>
</comment>
<evidence type="ECO:0000256" key="4">
    <source>
        <dbReference type="ARBA" id="ARBA00022989"/>
    </source>
</evidence>
<dbReference type="PANTHER" id="PTHR31247">
    <property type="entry name" value="TRANSMEMBRANE PROTEIN 198 FAMILY MEMBER"/>
    <property type="match status" value="1"/>
</dbReference>
<protein>
    <recommendedName>
        <fullName evidence="6">Transmembrane protein 198</fullName>
    </recommendedName>
</protein>
<keyword evidence="3 7" id="KW-0812">Transmembrane</keyword>
<name>A0A0V0QUL9_PSEPJ</name>
<proteinExistence type="inferred from homology"/>
<keyword evidence="4 7" id="KW-1133">Transmembrane helix</keyword>
<dbReference type="InParanoid" id="A0A0V0QUL9"/>
<keyword evidence="10" id="KW-1185">Reference proteome</keyword>
<feature type="domain" description="TM7S3/TM198-like" evidence="8">
    <location>
        <begin position="154"/>
        <end position="348"/>
    </location>
</feature>
<evidence type="ECO:0000256" key="5">
    <source>
        <dbReference type="ARBA" id="ARBA00023136"/>
    </source>
</evidence>
<evidence type="ECO:0000313" key="10">
    <source>
        <dbReference type="Proteomes" id="UP000054937"/>
    </source>
</evidence>
<feature type="transmembrane region" description="Helical" evidence="7">
    <location>
        <begin position="149"/>
        <end position="167"/>
    </location>
</feature>
<feature type="transmembrane region" description="Helical" evidence="7">
    <location>
        <begin position="201"/>
        <end position="221"/>
    </location>
</feature>
<feature type="transmembrane region" description="Helical" evidence="7">
    <location>
        <begin position="227"/>
        <end position="245"/>
    </location>
</feature>
<dbReference type="GO" id="GO:0005886">
    <property type="term" value="C:plasma membrane"/>
    <property type="evidence" value="ECO:0007669"/>
    <property type="project" value="TreeGrafter"/>
</dbReference>
<dbReference type="InterPro" id="IPR040236">
    <property type="entry name" value="TMEM198"/>
</dbReference>
<dbReference type="EMBL" id="LDAU01000102">
    <property type="protein sequence ID" value="KRX05970.1"/>
    <property type="molecule type" value="Genomic_DNA"/>
</dbReference>
<accession>A0A0V0QUL9</accession>
<feature type="transmembrane region" description="Helical" evidence="7">
    <location>
        <begin position="329"/>
        <end position="350"/>
    </location>
</feature>